<sequence length="447" mass="52255">MCANINATNNFVCKNIGDKLCKNCRVIFYCSRECQKMHWKFHKIECKSEIASKDWQPDYVKEKKVPLFVSDDSRSIPFFNPLNKIENLWGKMPEIDIIKIAFNEFEDGKSNFNGPINLLFAASGDLNDIIMSLNGLPLDFDQTVNICVNDYTERIVVRNFMILYLLAKFGKNAIDIVIQIWYSSSLTDIQAIRSLEIFSLILKDSQMMEENLFEFGKLKIHTHFSSKTWMCLAEMLSNRVDLQTGISLRNEIMFNPMRKDYRHRYMQLLTPGERICFDNFRHHGILLPYGALNAHHNVQNRFILDRTNGWVISDNSDPLSRWDIFSVVQIKNGTADEDFYGKLFFYLREQFVMFIDRLQKLSINFDLYDEDALKLDEKLKDKKFDRIYANDLGDESYIGIKSTLIKFRPLLNANNPNATLITLFMNWLPSVPESDRGEIMEGIIQKY</sequence>
<protein>
    <recommendedName>
        <fullName evidence="5">MYND-type domain-containing protein</fullName>
    </recommendedName>
</protein>
<evidence type="ECO:0000256" key="4">
    <source>
        <dbReference type="PROSITE-ProRule" id="PRU00134"/>
    </source>
</evidence>
<evidence type="ECO:0000313" key="6">
    <source>
        <dbReference type="EMBL" id="RIB13965.1"/>
    </source>
</evidence>
<organism evidence="6 7">
    <name type="scientific">Gigaspora rosea</name>
    <dbReference type="NCBI Taxonomy" id="44941"/>
    <lineage>
        <taxon>Eukaryota</taxon>
        <taxon>Fungi</taxon>
        <taxon>Fungi incertae sedis</taxon>
        <taxon>Mucoromycota</taxon>
        <taxon>Glomeromycotina</taxon>
        <taxon>Glomeromycetes</taxon>
        <taxon>Diversisporales</taxon>
        <taxon>Gigasporaceae</taxon>
        <taxon>Gigaspora</taxon>
    </lineage>
</organism>
<evidence type="ECO:0000256" key="2">
    <source>
        <dbReference type="ARBA" id="ARBA00022771"/>
    </source>
</evidence>
<gene>
    <name evidence="6" type="ORF">C2G38_2018828</name>
</gene>
<dbReference type="STRING" id="44941.A0A397UUZ9"/>
<evidence type="ECO:0000256" key="1">
    <source>
        <dbReference type="ARBA" id="ARBA00022723"/>
    </source>
</evidence>
<comment type="caution">
    <text evidence="6">The sequence shown here is derived from an EMBL/GenBank/DDBJ whole genome shotgun (WGS) entry which is preliminary data.</text>
</comment>
<keyword evidence="3" id="KW-0862">Zinc</keyword>
<dbReference type="AlphaFoldDB" id="A0A397UUZ9"/>
<evidence type="ECO:0000256" key="3">
    <source>
        <dbReference type="ARBA" id="ARBA00022833"/>
    </source>
</evidence>
<reference evidence="6 7" key="1">
    <citation type="submission" date="2018-06" db="EMBL/GenBank/DDBJ databases">
        <title>Comparative genomics reveals the genomic features of Rhizophagus irregularis, R. cerebriforme, R. diaphanum and Gigaspora rosea, and their symbiotic lifestyle signature.</title>
        <authorList>
            <person name="Morin E."/>
            <person name="San Clemente H."/>
            <person name="Chen E.C.H."/>
            <person name="De La Providencia I."/>
            <person name="Hainaut M."/>
            <person name="Kuo A."/>
            <person name="Kohler A."/>
            <person name="Murat C."/>
            <person name="Tang N."/>
            <person name="Roy S."/>
            <person name="Loubradou J."/>
            <person name="Henrissat B."/>
            <person name="Grigoriev I.V."/>
            <person name="Corradi N."/>
            <person name="Roux C."/>
            <person name="Martin F.M."/>
        </authorList>
    </citation>
    <scope>NUCLEOTIDE SEQUENCE [LARGE SCALE GENOMIC DNA]</scope>
    <source>
        <strain evidence="6 7">DAOM 194757</strain>
    </source>
</reference>
<dbReference type="Pfam" id="PF14737">
    <property type="entry name" value="DUF4470"/>
    <property type="match status" value="1"/>
</dbReference>
<evidence type="ECO:0000259" key="5">
    <source>
        <dbReference type="PROSITE" id="PS50865"/>
    </source>
</evidence>
<evidence type="ECO:0000313" key="7">
    <source>
        <dbReference type="Proteomes" id="UP000266673"/>
    </source>
</evidence>
<keyword evidence="7" id="KW-1185">Reference proteome</keyword>
<dbReference type="Pfam" id="PF01753">
    <property type="entry name" value="zf-MYND"/>
    <property type="match status" value="1"/>
</dbReference>
<dbReference type="OrthoDB" id="5282002at2759"/>
<accession>A0A397UUZ9</accession>
<keyword evidence="2 4" id="KW-0863">Zinc-finger</keyword>
<dbReference type="Proteomes" id="UP000266673">
    <property type="component" value="Unassembled WGS sequence"/>
</dbReference>
<dbReference type="SUPFAM" id="SSF144232">
    <property type="entry name" value="HIT/MYND zinc finger-like"/>
    <property type="match status" value="1"/>
</dbReference>
<feature type="domain" description="MYND-type" evidence="5">
    <location>
        <begin position="1"/>
        <end position="46"/>
    </location>
</feature>
<dbReference type="PROSITE" id="PS50865">
    <property type="entry name" value="ZF_MYND_2"/>
    <property type="match status" value="1"/>
</dbReference>
<dbReference type="EMBL" id="QKWP01000875">
    <property type="protein sequence ID" value="RIB13965.1"/>
    <property type="molecule type" value="Genomic_DNA"/>
</dbReference>
<dbReference type="GO" id="GO:0008270">
    <property type="term" value="F:zinc ion binding"/>
    <property type="evidence" value="ECO:0007669"/>
    <property type="project" value="UniProtKB-KW"/>
</dbReference>
<dbReference type="Gene3D" id="6.10.140.2220">
    <property type="match status" value="1"/>
</dbReference>
<dbReference type="InterPro" id="IPR002893">
    <property type="entry name" value="Znf_MYND"/>
</dbReference>
<keyword evidence="1" id="KW-0479">Metal-binding</keyword>
<proteinExistence type="predicted"/>
<name>A0A397UUZ9_9GLOM</name>
<dbReference type="InterPro" id="IPR027974">
    <property type="entry name" value="DUF4470"/>
</dbReference>